<name>A0A5N8VCZ1_9ACTN</name>
<reference evidence="1 2" key="1">
    <citation type="submission" date="2019-07" db="EMBL/GenBank/DDBJ databases">
        <title>New species of Amycolatopsis and Streptomyces.</title>
        <authorList>
            <person name="Duangmal K."/>
            <person name="Teo W.F.A."/>
            <person name="Lipun K."/>
        </authorList>
    </citation>
    <scope>NUCLEOTIDE SEQUENCE [LARGE SCALE GENOMIC DNA]</scope>
    <source>
        <strain evidence="1 2">NBRC 109810</strain>
    </source>
</reference>
<sequence>MDDYDPLDGDSTLFAPLADTAQRLAELTLEEAHDLLALLVAVTQEGGSMSVQADRLAREIAARIPSEN</sequence>
<keyword evidence="2" id="KW-1185">Reference proteome</keyword>
<dbReference type="RefSeq" id="WP_152889150.1">
    <property type="nucleotide sequence ID" value="NZ_VJZD01000065.1"/>
</dbReference>
<proteinExistence type="predicted"/>
<evidence type="ECO:0000313" key="1">
    <source>
        <dbReference type="EMBL" id="MPY33113.1"/>
    </source>
</evidence>
<dbReference type="Pfam" id="PF19981">
    <property type="entry name" value="DUF6417"/>
    <property type="match status" value="1"/>
</dbReference>
<comment type="caution">
    <text evidence="1">The sequence shown here is derived from an EMBL/GenBank/DDBJ whole genome shotgun (WGS) entry which is preliminary data.</text>
</comment>
<dbReference type="AlphaFoldDB" id="A0A5N8VCZ1"/>
<evidence type="ECO:0000313" key="2">
    <source>
        <dbReference type="Proteomes" id="UP000325849"/>
    </source>
</evidence>
<dbReference type="OrthoDB" id="4265520at2"/>
<dbReference type="InterPro" id="IPR046302">
    <property type="entry name" value="DUF6417"/>
</dbReference>
<protein>
    <submittedName>
        <fullName evidence="1">Uncharacterized protein</fullName>
    </submittedName>
</protein>
<dbReference type="Proteomes" id="UP000325849">
    <property type="component" value="Unassembled WGS sequence"/>
</dbReference>
<accession>A0A5N8VCZ1</accession>
<dbReference type="EMBL" id="VJZD01000065">
    <property type="protein sequence ID" value="MPY33113.1"/>
    <property type="molecule type" value="Genomic_DNA"/>
</dbReference>
<organism evidence="1 2">
    <name type="scientific">Streptomyces adustus</name>
    <dbReference type="NCBI Taxonomy" id="1609272"/>
    <lineage>
        <taxon>Bacteria</taxon>
        <taxon>Bacillati</taxon>
        <taxon>Actinomycetota</taxon>
        <taxon>Actinomycetes</taxon>
        <taxon>Kitasatosporales</taxon>
        <taxon>Streptomycetaceae</taxon>
        <taxon>Streptomyces</taxon>
    </lineage>
</organism>
<gene>
    <name evidence="1" type="ORF">FNH09_18165</name>
</gene>